<dbReference type="EMBL" id="VEPZ02001331">
    <property type="protein sequence ID" value="KAE8679422.1"/>
    <property type="molecule type" value="Genomic_DNA"/>
</dbReference>
<feature type="region of interest" description="Disordered" evidence="6">
    <location>
        <begin position="251"/>
        <end position="286"/>
    </location>
</feature>
<feature type="domain" description="GTD-binding" evidence="7">
    <location>
        <begin position="69"/>
        <end position="167"/>
    </location>
</feature>
<evidence type="ECO:0000256" key="5">
    <source>
        <dbReference type="SAM" id="Coils"/>
    </source>
</evidence>
<keyword evidence="5" id="KW-0175">Coiled coil</keyword>
<dbReference type="GO" id="GO:0016020">
    <property type="term" value="C:membrane"/>
    <property type="evidence" value="ECO:0007669"/>
    <property type="project" value="UniProtKB-SubCell"/>
</dbReference>
<evidence type="ECO:0000313" key="8">
    <source>
        <dbReference type="EMBL" id="KAE8679422.1"/>
    </source>
</evidence>
<comment type="subcellular location">
    <subcellularLocation>
        <location evidence="1">Membrane</location>
    </subcellularLocation>
</comment>
<accession>A0A6A2XUS3</accession>
<evidence type="ECO:0000313" key="9">
    <source>
        <dbReference type="Proteomes" id="UP000436088"/>
    </source>
</evidence>
<dbReference type="Pfam" id="PF04576">
    <property type="entry name" value="Zein-binding"/>
    <property type="match status" value="1"/>
</dbReference>
<feature type="coiled-coil region" evidence="5">
    <location>
        <begin position="71"/>
        <end position="133"/>
    </location>
</feature>
<proteinExistence type="predicted"/>
<dbReference type="PANTHER" id="PTHR31422">
    <property type="entry name" value="BNAANNG28530D PROTEIN"/>
    <property type="match status" value="1"/>
</dbReference>
<dbReference type="Proteomes" id="UP000436088">
    <property type="component" value="Unassembled WGS sequence"/>
</dbReference>
<keyword evidence="3" id="KW-1133">Transmembrane helix</keyword>
<dbReference type="GO" id="GO:0080115">
    <property type="term" value="F:myosin XI tail binding"/>
    <property type="evidence" value="ECO:0007669"/>
    <property type="project" value="UniProtKB-ARBA"/>
</dbReference>
<reference evidence="8" key="1">
    <citation type="submission" date="2019-09" db="EMBL/GenBank/DDBJ databases">
        <title>Draft genome information of white flower Hibiscus syriacus.</title>
        <authorList>
            <person name="Kim Y.-M."/>
        </authorList>
    </citation>
    <scope>NUCLEOTIDE SEQUENCE [LARGE SCALE GENOMIC DNA]</scope>
    <source>
        <strain evidence="8">YM2019G1</strain>
    </source>
</reference>
<feature type="coiled-coil region" evidence="5">
    <location>
        <begin position="389"/>
        <end position="416"/>
    </location>
</feature>
<name>A0A6A2XUS3_HIBSY</name>
<comment type="caution">
    <text evidence="8">The sequence shown here is derived from an EMBL/GenBank/DDBJ whole genome shotgun (WGS) entry which is preliminary data.</text>
</comment>
<evidence type="ECO:0000256" key="3">
    <source>
        <dbReference type="ARBA" id="ARBA00022989"/>
    </source>
</evidence>
<keyword evidence="2" id="KW-0812">Transmembrane</keyword>
<gene>
    <name evidence="8" type="ORF">F3Y22_tig00111402pilonHSYRG01415</name>
</gene>
<evidence type="ECO:0000256" key="4">
    <source>
        <dbReference type="ARBA" id="ARBA00023136"/>
    </source>
</evidence>
<keyword evidence="9" id="KW-1185">Reference proteome</keyword>
<feature type="compositionally biased region" description="Polar residues" evidence="6">
    <location>
        <begin position="251"/>
        <end position="263"/>
    </location>
</feature>
<sequence length="507" mass="58439">MESEVYSPSVPRDPVKCCDCDCATCSLIGEQLSTWFRSVKRKYDEFETTNRFYVPGLDLNFNAKVQIENECAALRETVSSKQTTIQDLNRELEEERNASSSAATEAMSMILKLQREKAEIQMESRQFKTYAEEKMVHDQQEIMLLEDLLYSREQTIHALTCEAEAYKHRMLSHGLTEEEIEGEPEWQIQNMAENFDGSVDLPYDYPPPKCNLNENPADDVEDIEKYTFGEAPREHLRNLEQRICQLERNLSSSQLSQQEGTKNVSEKVIVGHSPRRSRHSRGLSGDSSNFFLPKEINSEFTGDSPRFNTSLRKMEFVSEMDKISSSRRMDNASEVGDDMSDRIYTIDSIHTGVPNEGPYEPKPGVGDHDDYGYTPRGALDLPDVCDPGIKNLYARLQALEADRESMRQAIISMRTEKAQLVLLKEIAQHLCKEMSPERQVTLRKPSILENLPFMSFFKWILSFLFWRRKTRRNKYLYGLSPNNVGLLMLLDKGPRLRQWRCLSSTQV</sequence>
<keyword evidence="4" id="KW-0472">Membrane</keyword>
<dbReference type="InterPro" id="IPR007656">
    <property type="entry name" value="GTD-bd"/>
</dbReference>
<evidence type="ECO:0000256" key="1">
    <source>
        <dbReference type="ARBA" id="ARBA00004370"/>
    </source>
</evidence>
<dbReference type="PROSITE" id="PS51775">
    <property type="entry name" value="GTD_BINDING"/>
    <property type="match status" value="1"/>
</dbReference>
<dbReference type="AlphaFoldDB" id="A0A6A2XUS3"/>
<evidence type="ECO:0000256" key="6">
    <source>
        <dbReference type="SAM" id="MobiDB-lite"/>
    </source>
</evidence>
<dbReference type="PANTHER" id="PTHR31422:SF0">
    <property type="entry name" value="MYOSIN-BINDING PROTEIN 7"/>
    <property type="match status" value="1"/>
</dbReference>
<dbReference type="OrthoDB" id="1060521at2759"/>
<evidence type="ECO:0000259" key="7">
    <source>
        <dbReference type="PROSITE" id="PS51775"/>
    </source>
</evidence>
<evidence type="ECO:0000256" key="2">
    <source>
        <dbReference type="ARBA" id="ARBA00022692"/>
    </source>
</evidence>
<protein>
    <submittedName>
        <fullName evidence="8">Myosin-binding protein 7</fullName>
    </submittedName>
</protein>
<organism evidence="8 9">
    <name type="scientific">Hibiscus syriacus</name>
    <name type="common">Rose of Sharon</name>
    <dbReference type="NCBI Taxonomy" id="106335"/>
    <lineage>
        <taxon>Eukaryota</taxon>
        <taxon>Viridiplantae</taxon>
        <taxon>Streptophyta</taxon>
        <taxon>Embryophyta</taxon>
        <taxon>Tracheophyta</taxon>
        <taxon>Spermatophyta</taxon>
        <taxon>Magnoliopsida</taxon>
        <taxon>eudicotyledons</taxon>
        <taxon>Gunneridae</taxon>
        <taxon>Pentapetalae</taxon>
        <taxon>rosids</taxon>
        <taxon>malvids</taxon>
        <taxon>Malvales</taxon>
        <taxon>Malvaceae</taxon>
        <taxon>Malvoideae</taxon>
        <taxon>Hibiscus</taxon>
    </lineage>
</organism>